<dbReference type="PRINTS" id="PR00081">
    <property type="entry name" value="GDHRDH"/>
</dbReference>
<dbReference type="Proteomes" id="UP000013783">
    <property type="component" value="Unassembled WGS sequence"/>
</dbReference>
<dbReference type="CDD" id="cd05374">
    <property type="entry name" value="17beta-HSD-like_SDR_c"/>
    <property type="match status" value="1"/>
</dbReference>
<comment type="similarity">
    <text evidence="1 3">Belongs to the short-chain dehydrogenases/reductases (SDR) family.</text>
</comment>
<evidence type="ECO:0000256" key="1">
    <source>
        <dbReference type="ARBA" id="ARBA00006484"/>
    </source>
</evidence>
<keyword evidence="2" id="KW-0560">Oxidoreductase</keyword>
<dbReference type="RefSeq" id="WP_010742129.1">
    <property type="nucleotide sequence ID" value="NZ_KB946251.1"/>
</dbReference>
<evidence type="ECO:0000313" key="4">
    <source>
        <dbReference type="EMBL" id="EOH75090.1"/>
    </source>
</evidence>
<dbReference type="EMBL" id="AJAK01000021">
    <property type="protein sequence ID" value="EOH75090.1"/>
    <property type="molecule type" value="Genomic_DNA"/>
</dbReference>
<dbReference type="SUPFAM" id="SSF51735">
    <property type="entry name" value="NAD(P)-binding Rossmann-fold domains"/>
    <property type="match status" value="1"/>
</dbReference>
<dbReference type="EMBL" id="ASWA01000003">
    <property type="protein sequence ID" value="EOT66992.1"/>
    <property type="molecule type" value="Genomic_DNA"/>
</dbReference>
<evidence type="ECO:0000313" key="5">
    <source>
        <dbReference type="EMBL" id="EOT66992.1"/>
    </source>
</evidence>
<dbReference type="InterPro" id="IPR051911">
    <property type="entry name" value="SDR_oxidoreductase"/>
</dbReference>
<evidence type="ECO:0000313" key="6">
    <source>
        <dbReference type="Proteomes" id="UP000013783"/>
    </source>
</evidence>
<comment type="caution">
    <text evidence="4">The sequence shown here is derived from an EMBL/GenBank/DDBJ whole genome shotgun (WGS) entry which is preliminary data.</text>
</comment>
<dbReference type="AlphaFoldDB" id="R2QUB3"/>
<dbReference type="Proteomes" id="UP000014148">
    <property type="component" value="Unassembled WGS sequence"/>
</dbReference>
<protein>
    <recommendedName>
        <fullName evidence="8">Short chain dehydrogenase</fullName>
    </recommendedName>
</protein>
<keyword evidence="7" id="KW-1185">Reference proteome</keyword>
<dbReference type="GO" id="GO:0016491">
    <property type="term" value="F:oxidoreductase activity"/>
    <property type="evidence" value="ECO:0007669"/>
    <property type="project" value="UniProtKB-KW"/>
</dbReference>
<evidence type="ECO:0000313" key="7">
    <source>
        <dbReference type="Proteomes" id="UP000014148"/>
    </source>
</evidence>
<dbReference type="OrthoDB" id="9775296at2"/>
<dbReference type="Pfam" id="PF00106">
    <property type="entry name" value="adh_short"/>
    <property type="match status" value="1"/>
</dbReference>
<evidence type="ECO:0000256" key="3">
    <source>
        <dbReference type="RuleBase" id="RU000363"/>
    </source>
</evidence>
<dbReference type="PANTHER" id="PTHR43976">
    <property type="entry name" value="SHORT CHAIN DEHYDROGENASE"/>
    <property type="match status" value="1"/>
</dbReference>
<accession>R2QUB3</accession>
<dbReference type="InterPro" id="IPR002347">
    <property type="entry name" value="SDR_fam"/>
</dbReference>
<dbReference type="PANTHER" id="PTHR43976:SF16">
    <property type="entry name" value="SHORT-CHAIN DEHYDROGENASE_REDUCTASE FAMILY PROTEIN"/>
    <property type="match status" value="1"/>
</dbReference>
<evidence type="ECO:0000256" key="2">
    <source>
        <dbReference type="ARBA" id="ARBA00023002"/>
    </source>
</evidence>
<sequence>MKKVALITGASNGMGFEAAKLFAEKGYSVVAGARRVEKIPVDNNILAFKLDVSEVASNEAFVQFALQKFGRIDVLINNAGYGEFGPTEEISYANALYQFKVNYFAAVNLAQLVLPTMRKQKSGRIVNISSTGGNGYVPLGAHYHASKAALQQWSDVLDTEVKQFGIRSVIVQPGGTQSAWSEIAMKNVKDNLKPDSPYEKLVDGIGNLLGNINLSATSKDLAEVFYQAATDARPKFRYYYSLSDRMMVWVTRNHPRITRFGMNQFVKSVLKK</sequence>
<proteinExistence type="inferred from homology"/>
<reference evidence="4 6" key="1">
    <citation type="submission" date="2013-02" db="EMBL/GenBank/DDBJ databases">
        <title>The Genome Sequence of Enterococcus malodoratus ATCC_43197.</title>
        <authorList>
            <consortium name="The Broad Institute Genome Sequencing Platform"/>
            <consortium name="The Broad Institute Genome Sequencing Center for Infectious Disease"/>
            <person name="Earl A.M."/>
            <person name="Gilmore M.S."/>
            <person name="Lebreton F."/>
            <person name="Walker B."/>
            <person name="Young S.K."/>
            <person name="Zeng Q."/>
            <person name="Gargeya S."/>
            <person name="Fitzgerald M."/>
            <person name="Haas B."/>
            <person name="Abouelleil A."/>
            <person name="Alvarado L."/>
            <person name="Arachchi H.M."/>
            <person name="Berlin A.M."/>
            <person name="Chapman S.B."/>
            <person name="Dewar J."/>
            <person name="Goldberg J."/>
            <person name="Griggs A."/>
            <person name="Gujja S."/>
            <person name="Hansen M."/>
            <person name="Howarth C."/>
            <person name="Imamovic A."/>
            <person name="Larimer J."/>
            <person name="McCowan C."/>
            <person name="Murphy C."/>
            <person name="Neiman D."/>
            <person name="Pearson M."/>
            <person name="Priest M."/>
            <person name="Roberts A."/>
            <person name="Saif S."/>
            <person name="Shea T."/>
            <person name="Sisk P."/>
            <person name="Sykes S."/>
            <person name="Wortman J."/>
            <person name="Nusbaum C."/>
            <person name="Birren B."/>
        </authorList>
    </citation>
    <scope>NUCLEOTIDE SEQUENCE [LARGE SCALE GENOMIC DNA]</scope>
    <source>
        <strain evidence="4 6">ATCC 43197</strain>
    </source>
</reference>
<organism evidence="4 6">
    <name type="scientific">Enterococcus malodoratus ATCC 43197</name>
    <dbReference type="NCBI Taxonomy" id="1158601"/>
    <lineage>
        <taxon>Bacteria</taxon>
        <taxon>Bacillati</taxon>
        <taxon>Bacillota</taxon>
        <taxon>Bacilli</taxon>
        <taxon>Lactobacillales</taxon>
        <taxon>Enterococcaceae</taxon>
        <taxon>Enterococcus</taxon>
    </lineage>
</organism>
<dbReference type="InterPro" id="IPR036291">
    <property type="entry name" value="NAD(P)-bd_dom_sf"/>
</dbReference>
<dbReference type="PATRIC" id="fig|1158601.3.peg.3307"/>
<dbReference type="PRINTS" id="PR00080">
    <property type="entry name" value="SDRFAMILY"/>
</dbReference>
<gene>
    <name evidence="5" type="ORF">I585_02513</name>
    <name evidence="4" type="ORF">UAI_03331</name>
</gene>
<evidence type="ECO:0008006" key="8">
    <source>
        <dbReference type="Google" id="ProtNLM"/>
    </source>
</evidence>
<dbReference type="Gene3D" id="3.40.50.720">
    <property type="entry name" value="NAD(P)-binding Rossmann-like Domain"/>
    <property type="match status" value="1"/>
</dbReference>
<dbReference type="STRING" id="71451.RV07_GL000932"/>
<name>R2QUB3_9ENTE</name>
<reference evidence="5 7" key="2">
    <citation type="submission" date="2013-03" db="EMBL/GenBank/DDBJ databases">
        <title>The Genome Sequence of Enterococcus malodoratus ATCC_43197 (PacBio/Illumina hybrid assembly).</title>
        <authorList>
            <consortium name="The Broad Institute Genomics Platform"/>
            <consortium name="The Broad Institute Genome Sequencing Center for Infectious Disease"/>
            <person name="Earl A."/>
            <person name="Russ C."/>
            <person name="Gilmore M."/>
            <person name="Surin D."/>
            <person name="Walker B."/>
            <person name="Young S."/>
            <person name="Zeng Q."/>
            <person name="Gargeya S."/>
            <person name="Fitzgerald M."/>
            <person name="Haas B."/>
            <person name="Abouelleil A."/>
            <person name="Allen A.W."/>
            <person name="Alvarado L."/>
            <person name="Arachchi H.M."/>
            <person name="Berlin A.M."/>
            <person name="Chapman S.B."/>
            <person name="Gainer-Dewar J."/>
            <person name="Goldberg J."/>
            <person name="Griggs A."/>
            <person name="Gujja S."/>
            <person name="Hansen M."/>
            <person name="Howarth C."/>
            <person name="Imamovic A."/>
            <person name="Ireland A."/>
            <person name="Larimer J."/>
            <person name="McCowan C."/>
            <person name="Murphy C."/>
            <person name="Pearson M."/>
            <person name="Poon T.W."/>
            <person name="Priest M."/>
            <person name="Roberts A."/>
            <person name="Saif S."/>
            <person name="Shea T."/>
            <person name="Sisk P."/>
            <person name="Sykes S."/>
            <person name="Wortman J."/>
            <person name="Nusbaum C."/>
            <person name="Birren B."/>
        </authorList>
    </citation>
    <scope>NUCLEOTIDE SEQUENCE [LARGE SCALE GENOMIC DNA]</scope>
    <source>
        <strain evidence="5 7">ATCC 43197</strain>
    </source>
</reference>
<dbReference type="eggNOG" id="COG4221">
    <property type="taxonomic scope" value="Bacteria"/>
</dbReference>